<name>A0A0S4JLT6_BODSA</name>
<proteinExistence type="inferred from homology"/>
<sequence length="363" mass="40868">MLETQLSHSLRSHMASEKASGAPSKWIVSQDDVESFRKSDTFAKILLYVNACANACKGSSRSQVGRLREAWTTTTGPEPSSVPEYARWLLPVSNLFNELNRVVEAIPLHDMKNQRFGNKAFRDFHAWLDENGRRLLRAVALALPRTANNAAAASELTEELFGYVKDSFGNSQRLDFGTGHELHFFLFLVICLEEVGVMSLDEMDQQSLLRASILCIFWQYVDFMRLIQLHYKLEPAGSHGVWGLDDYHHLSFIFGASQLAGADAVTDANPTAILPKHITEENHVAAQRDEYLYFSNIGWIRDNKKGPFHEHSSILYNISGIDEWSRIAGGLIRMFEAEVLSKYNVVQHLLFGAHLPSPTRTAA</sequence>
<dbReference type="EMBL" id="CYKH01002045">
    <property type="protein sequence ID" value="CUG92490.1"/>
    <property type="molecule type" value="Genomic_DNA"/>
</dbReference>
<accession>A0A0S4JLT6</accession>
<dbReference type="CDD" id="cd04087">
    <property type="entry name" value="PTPA"/>
    <property type="match status" value="1"/>
</dbReference>
<dbReference type="Gene3D" id="1.20.120.1150">
    <property type="match status" value="1"/>
</dbReference>
<comment type="subcellular location">
    <subcellularLocation>
        <location evidence="2 7">Cytoplasm</location>
    </subcellularLocation>
</comment>
<evidence type="ECO:0000256" key="1">
    <source>
        <dbReference type="ARBA" id="ARBA00000971"/>
    </source>
</evidence>
<evidence type="ECO:0000256" key="6">
    <source>
        <dbReference type="ARBA" id="ARBA00023235"/>
    </source>
</evidence>
<dbReference type="PANTHER" id="PTHR10012:SF0">
    <property type="entry name" value="SERINE_THREONINE-PROTEIN PHOSPHATASE 2A ACTIVATOR"/>
    <property type="match status" value="1"/>
</dbReference>
<evidence type="ECO:0000256" key="4">
    <source>
        <dbReference type="ARBA" id="ARBA00022490"/>
    </source>
</evidence>
<dbReference type="InterPro" id="IPR037218">
    <property type="entry name" value="PTPA_sf"/>
</dbReference>
<protein>
    <recommendedName>
        <fullName evidence="7">Serine/threonine-protein phosphatase 2A activator</fullName>
        <ecNumber evidence="7">5.2.1.8</ecNumber>
    </recommendedName>
    <alternativeName>
        <fullName evidence="7">Phosphotyrosyl phosphatase activator</fullName>
    </alternativeName>
</protein>
<dbReference type="OrthoDB" id="16120at2759"/>
<dbReference type="GO" id="GO:0005634">
    <property type="term" value="C:nucleus"/>
    <property type="evidence" value="ECO:0007669"/>
    <property type="project" value="TreeGrafter"/>
</dbReference>
<organism evidence="8 9">
    <name type="scientific">Bodo saltans</name>
    <name type="common">Flagellated protozoan</name>
    <dbReference type="NCBI Taxonomy" id="75058"/>
    <lineage>
        <taxon>Eukaryota</taxon>
        <taxon>Discoba</taxon>
        <taxon>Euglenozoa</taxon>
        <taxon>Kinetoplastea</taxon>
        <taxon>Metakinetoplastina</taxon>
        <taxon>Eubodonida</taxon>
        <taxon>Bodonidae</taxon>
        <taxon>Bodo</taxon>
    </lineage>
</organism>
<dbReference type="Pfam" id="PF03095">
    <property type="entry name" value="PTPA"/>
    <property type="match status" value="1"/>
</dbReference>
<dbReference type="VEuPathDB" id="TriTrypDB:BSAL_37565"/>
<dbReference type="OMA" id="FIVIMIC"/>
<dbReference type="InterPro" id="IPR043170">
    <property type="entry name" value="PTPA_C_lid"/>
</dbReference>
<keyword evidence="5 7" id="KW-0697">Rotamase</keyword>
<comment type="similarity">
    <text evidence="3 7">Belongs to the PTPA-type PPIase family.</text>
</comment>
<dbReference type="EC" id="5.2.1.8" evidence="7"/>
<dbReference type="GO" id="GO:0005737">
    <property type="term" value="C:cytoplasm"/>
    <property type="evidence" value="ECO:0007669"/>
    <property type="project" value="UniProtKB-SubCell"/>
</dbReference>
<dbReference type="GO" id="GO:0008160">
    <property type="term" value="F:protein tyrosine phosphatase activator activity"/>
    <property type="evidence" value="ECO:0007669"/>
    <property type="project" value="TreeGrafter"/>
</dbReference>
<keyword evidence="6 7" id="KW-0413">Isomerase</keyword>
<comment type="catalytic activity">
    <reaction evidence="1 7">
        <text>[protein]-peptidylproline (omega=180) = [protein]-peptidylproline (omega=0)</text>
        <dbReference type="Rhea" id="RHEA:16237"/>
        <dbReference type="Rhea" id="RHEA-COMP:10747"/>
        <dbReference type="Rhea" id="RHEA-COMP:10748"/>
        <dbReference type="ChEBI" id="CHEBI:83833"/>
        <dbReference type="ChEBI" id="CHEBI:83834"/>
        <dbReference type="EC" id="5.2.1.8"/>
    </reaction>
</comment>
<keyword evidence="9" id="KW-1185">Reference proteome</keyword>
<dbReference type="GO" id="GO:0003755">
    <property type="term" value="F:peptidyl-prolyl cis-trans isomerase activity"/>
    <property type="evidence" value="ECO:0007669"/>
    <property type="project" value="UniProtKB-KW"/>
</dbReference>
<dbReference type="PIRSF" id="PIRSF016325">
    <property type="entry name" value="Phstyr_phstse_ac"/>
    <property type="match status" value="1"/>
</dbReference>
<evidence type="ECO:0000256" key="2">
    <source>
        <dbReference type="ARBA" id="ARBA00004496"/>
    </source>
</evidence>
<dbReference type="GO" id="GO:0007052">
    <property type="term" value="P:mitotic spindle organization"/>
    <property type="evidence" value="ECO:0007669"/>
    <property type="project" value="TreeGrafter"/>
</dbReference>
<reference evidence="9" key="1">
    <citation type="submission" date="2015-09" db="EMBL/GenBank/DDBJ databases">
        <authorList>
            <consortium name="Pathogen Informatics"/>
        </authorList>
    </citation>
    <scope>NUCLEOTIDE SEQUENCE [LARGE SCALE GENOMIC DNA]</scope>
    <source>
        <strain evidence="9">Lake Konstanz</strain>
    </source>
</reference>
<dbReference type="PANTHER" id="PTHR10012">
    <property type="entry name" value="SERINE/THREONINE-PROTEIN PHOSPHATASE 2A REGULATORY SUBUNIT B"/>
    <property type="match status" value="1"/>
</dbReference>
<evidence type="ECO:0000313" key="8">
    <source>
        <dbReference type="EMBL" id="CUG92490.1"/>
    </source>
</evidence>
<dbReference type="Proteomes" id="UP000051952">
    <property type="component" value="Unassembled WGS sequence"/>
</dbReference>
<dbReference type="AlphaFoldDB" id="A0A0S4JLT6"/>
<evidence type="ECO:0000256" key="5">
    <source>
        <dbReference type="ARBA" id="ARBA00023110"/>
    </source>
</evidence>
<keyword evidence="4 7" id="KW-0963">Cytoplasm</keyword>
<dbReference type="SUPFAM" id="SSF140984">
    <property type="entry name" value="PTPA-like"/>
    <property type="match status" value="1"/>
</dbReference>
<gene>
    <name evidence="8" type="ORF">BSAL_37565</name>
</gene>
<evidence type="ECO:0000313" key="9">
    <source>
        <dbReference type="Proteomes" id="UP000051952"/>
    </source>
</evidence>
<comment type="function">
    <text evidence="7">PPIases accelerate the folding of proteins. It catalyzes the cis-trans isomerization of proline imidic peptide bonds in oligopeptides.</text>
</comment>
<evidence type="ECO:0000256" key="3">
    <source>
        <dbReference type="ARBA" id="ARBA00011019"/>
    </source>
</evidence>
<dbReference type="InterPro" id="IPR004327">
    <property type="entry name" value="Phstyr_phstse_ac"/>
</dbReference>
<dbReference type="GO" id="GO:0000159">
    <property type="term" value="C:protein phosphatase type 2A complex"/>
    <property type="evidence" value="ECO:0007669"/>
    <property type="project" value="TreeGrafter"/>
</dbReference>
<evidence type="ECO:0000256" key="7">
    <source>
        <dbReference type="RuleBase" id="RU361210"/>
    </source>
</evidence>